<accession>A0A8X6J2X2</accession>
<name>A0A8X6J2X2_9ARAC</name>
<dbReference type="EMBL" id="BMAV01024018">
    <property type="protein sequence ID" value="GFS29517.1"/>
    <property type="molecule type" value="Genomic_DNA"/>
</dbReference>
<proteinExistence type="predicted"/>
<dbReference type="AlphaFoldDB" id="A0A8X6J2X2"/>
<evidence type="ECO:0000313" key="2">
    <source>
        <dbReference type="Proteomes" id="UP000886998"/>
    </source>
</evidence>
<organism evidence="1 2">
    <name type="scientific">Trichonephila inaurata madagascariensis</name>
    <dbReference type="NCBI Taxonomy" id="2747483"/>
    <lineage>
        <taxon>Eukaryota</taxon>
        <taxon>Metazoa</taxon>
        <taxon>Ecdysozoa</taxon>
        <taxon>Arthropoda</taxon>
        <taxon>Chelicerata</taxon>
        <taxon>Arachnida</taxon>
        <taxon>Araneae</taxon>
        <taxon>Araneomorphae</taxon>
        <taxon>Entelegynae</taxon>
        <taxon>Araneoidea</taxon>
        <taxon>Nephilidae</taxon>
        <taxon>Trichonephila</taxon>
        <taxon>Trichonephila inaurata</taxon>
    </lineage>
</organism>
<gene>
    <name evidence="1" type="ORF">TNIN_436961</name>
</gene>
<keyword evidence="2" id="KW-1185">Reference proteome</keyword>
<comment type="caution">
    <text evidence="1">The sequence shown here is derived from an EMBL/GenBank/DDBJ whole genome shotgun (WGS) entry which is preliminary data.</text>
</comment>
<reference evidence="1" key="1">
    <citation type="submission" date="2020-08" db="EMBL/GenBank/DDBJ databases">
        <title>Multicomponent nature underlies the extraordinary mechanical properties of spider dragline silk.</title>
        <authorList>
            <person name="Kono N."/>
            <person name="Nakamura H."/>
            <person name="Mori M."/>
            <person name="Yoshida Y."/>
            <person name="Ohtoshi R."/>
            <person name="Malay A.D."/>
            <person name="Moran D.A.P."/>
            <person name="Tomita M."/>
            <person name="Numata K."/>
            <person name="Arakawa K."/>
        </authorList>
    </citation>
    <scope>NUCLEOTIDE SEQUENCE</scope>
</reference>
<sequence length="185" mass="21223">MVVVVYCSLVHHVPIVLDLGWAFWKQLIVRFYVPVSLVHEHRGEVEASSLSTTHQLVNVLTARRKKEKRTLEVIRSFRGKEHAFSIIFCFLFCSESLSPKHKTGIVKNYNGYKRKQLILPIIQCERFFRDKVSGAEESGQRISFKSEPLFAIDRDSVTFLAKLRLPVGTLKGVHSCSDSEEAKQF</sequence>
<evidence type="ECO:0000313" key="1">
    <source>
        <dbReference type="EMBL" id="GFS29517.1"/>
    </source>
</evidence>
<dbReference type="Proteomes" id="UP000886998">
    <property type="component" value="Unassembled WGS sequence"/>
</dbReference>
<dbReference type="OrthoDB" id="10612396at2759"/>
<protein>
    <submittedName>
        <fullName evidence="1">Uncharacterized protein</fullName>
    </submittedName>
</protein>